<keyword evidence="2" id="KW-1185">Reference proteome</keyword>
<accession>A0ABD1EQL2</accession>
<reference evidence="1 2" key="1">
    <citation type="submission" date="2024-05" db="EMBL/GenBank/DDBJ databases">
        <title>Genetic variation in Jamaican populations of the coffee berry borer (Hypothenemus hampei).</title>
        <authorList>
            <person name="Errbii M."/>
            <person name="Myrie A."/>
        </authorList>
    </citation>
    <scope>NUCLEOTIDE SEQUENCE [LARGE SCALE GENOMIC DNA]</scope>
    <source>
        <strain evidence="1">JA-Hopewell-2020-01-JO</strain>
        <tissue evidence="1">Whole body</tissue>
    </source>
</reference>
<dbReference type="EMBL" id="JBDJPC010000005">
    <property type="protein sequence ID" value="KAL1501067.1"/>
    <property type="molecule type" value="Genomic_DNA"/>
</dbReference>
<sequence>MENFNLTFELLVNEPNEEFVRKVQNVISQVSEWDLDVVDLKVFSVILPAMQFRFEKVFKDYHLALETSRDKLGNTDLKENLKLIFASIESAQELLHYVYSKSPVQLRKIKAIIHYIPQLVRLTVEHTFNDLNKNNNTFNEELSMIKEVTKHLYASLLYLLENSLEANGGEDATLLAEALLVICQMPEMDASSLVSSWKCFVNVVSKQSSILENQLKLSLIYECLIDNICWILQISLQSDPIVVERQMKCSVFLIKILYKLFTEIFPGSLKSYGLKLLIFYTKILTMSSIKSIATMNQELLSLLDGILRRLLQGQHALLFKNHIKNISIQLKERQLYEKYLIGFLTLMNKIMQIVNELYSDWSELVPNLIEDSFNAMSKCENQFLYEELIVNLAAAILLQDINCQSPNLLLKFLLNAQSPFISLTALDLYTLVLLNVTPEESLTILLNLLYGIDELEIGFFTNRSEVVFLKLLLQRGYKVLPKTLQQSVVKLFPVEKYPKIWKLLSLKRTQEVLEKCVEIATENIDGRSLTEEVIVNIAESLHLLGTSEGHLVNTQIEEFLRKFWSIEFKEDILENNIFEYFVSRILPLSAVYLDKSLVKDRSEIL</sequence>
<organism evidence="1 2">
    <name type="scientific">Hypothenemus hampei</name>
    <name type="common">Coffee berry borer</name>
    <dbReference type="NCBI Taxonomy" id="57062"/>
    <lineage>
        <taxon>Eukaryota</taxon>
        <taxon>Metazoa</taxon>
        <taxon>Ecdysozoa</taxon>
        <taxon>Arthropoda</taxon>
        <taxon>Hexapoda</taxon>
        <taxon>Insecta</taxon>
        <taxon>Pterygota</taxon>
        <taxon>Neoptera</taxon>
        <taxon>Endopterygota</taxon>
        <taxon>Coleoptera</taxon>
        <taxon>Polyphaga</taxon>
        <taxon>Cucujiformia</taxon>
        <taxon>Curculionidae</taxon>
        <taxon>Scolytinae</taxon>
        <taxon>Hypothenemus</taxon>
    </lineage>
</organism>
<dbReference type="Proteomes" id="UP001566132">
    <property type="component" value="Unassembled WGS sequence"/>
</dbReference>
<proteinExistence type="predicted"/>
<evidence type="ECO:0000313" key="1">
    <source>
        <dbReference type="EMBL" id="KAL1501067.1"/>
    </source>
</evidence>
<evidence type="ECO:0000313" key="2">
    <source>
        <dbReference type="Proteomes" id="UP001566132"/>
    </source>
</evidence>
<gene>
    <name evidence="1" type="ORF">ABEB36_006465</name>
</gene>
<comment type="caution">
    <text evidence="1">The sequence shown here is derived from an EMBL/GenBank/DDBJ whole genome shotgun (WGS) entry which is preliminary data.</text>
</comment>
<protein>
    <submittedName>
        <fullName evidence="1">Uncharacterized protein</fullName>
    </submittedName>
</protein>
<dbReference type="AlphaFoldDB" id="A0ABD1EQL2"/>
<name>A0ABD1EQL2_HYPHA</name>